<comment type="caution">
    <text evidence="3">The sequence shown here is derived from an EMBL/GenBank/DDBJ whole genome shotgun (WGS) entry which is preliminary data.</text>
</comment>
<reference evidence="3 4" key="1">
    <citation type="submission" date="2009-10" db="EMBL/GenBank/DDBJ databases">
        <authorList>
            <person name="Shrivastava S."/>
            <person name="Brinkac L.B."/>
            <person name="Brown J.L."/>
            <person name="Bruce D.B."/>
            <person name="Detter C."/>
            <person name="Green L.D."/>
            <person name="Munk C.A."/>
            <person name="Rogers Y.C."/>
            <person name="Tapia R."/>
            <person name="Saunders E.S."/>
            <person name="Sims D.R."/>
            <person name="Smith L.A."/>
            <person name="Smith T.J."/>
            <person name="Sutton G."/>
            <person name="Brettin T."/>
        </authorList>
    </citation>
    <scope>NUCLEOTIDE SEQUENCE [LARGE SCALE GENOMIC DNA]</scope>
    <source>
        <strain evidence="4">D str. 1873</strain>
    </source>
</reference>
<dbReference type="EMBL" id="ACSJ01000007">
    <property type="protein sequence ID" value="EES91564.1"/>
    <property type="molecule type" value="Genomic_DNA"/>
</dbReference>
<protein>
    <submittedName>
        <fullName evidence="3">Uncharacterized protein</fullName>
    </submittedName>
</protein>
<organism evidence="3 4">
    <name type="scientific">Clostridium botulinum D str. 1873</name>
    <dbReference type="NCBI Taxonomy" id="592027"/>
    <lineage>
        <taxon>Bacteria</taxon>
        <taxon>Bacillati</taxon>
        <taxon>Bacillota</taxon>
        <taxon>Clostridia</taxon>
        <taxon>Eubacteriales</taxon>
        <taxon>Clostridiaceae</taxon>
        <taxon>Clostridium</taxon>
    </lineage>
</organism>
<proteinExistence type="predicted"/>
<evidence type="ECO:0000256" key="2">
    <source>
        <dbReference type="SAM" id="SignalP"/>
    </source>
</evidence>
<dbReference type="Gene3D" id="3.90.1720.10">
    <property type="entry name" value="endopeptidase domain like (from Nostoc punctiforme)"/>
    <property type="match status" value="1"/>
</dbReference>
<dbReference type="RefSeq" id="WP_003376492.1">
    <property type="nucleotide sequence ID" value="NZ_ACSJ01000007.1"/>
</dbReference>
<sequence>MKKNICKLLGLALLFSSISISAYAFPNSKNNVNENIEVCQSNKQECCQNQMKKEIIKNMDKYYKKYKNDLIDLNNLHKLDKSKQEDIENILGGKDKNNLDRSSSSSSSDAKGFNLNFKKFHNGSIILVHRGKCPYGYWRHVGTYSEAKQKFLTAQISDCGYGSGVIYEPKEWYTRSYDEAVGVNINSCSSNSDKLNSMMNWLSKFIGKDYSIIKASKSLNENDLWYCSLIPWKGYKNYFNVDIDSNQGRFVAPDDIIKFKSSTVIARSQTK</sequence>
<gene>
    <name evidence="3" type="ORF">CLG_B1042</name>
</gene>
<dbReference type="Proteomes" id="UP000006160">
    <property type="component" value="Unassembled WGS sequence"/>
</dbReference>
<dbReference type="AlphaFoldDB" id="A0A9P2G7Y8"/>
<evidence type="ECO:0000256" key="1">
    <source>
        <dbReference type="SAM" id="MobiDB-lite"/>
    </source>
</evidence>
<feature type="chain" id="PRO_5040335192" evidence="2">
    <location>
        <begin position="25"/>
        <end position="271"/>
    </location>
</feature>
<evidence type="ECO:0000313" key="3">
    <source>
        <dbReference type="EMBL" id="EES91564.1"/>
    </source>
</evidence>
<accession>A0A9P2G7Y8</accession>
<dbReference type="InterPro" id="IPR038765">
    <property type="entry name" value="Papain-like_cys_pep_sf"/>
</dbReference>
<feature type="signal peptide" evidence="2">
    <location>
        <begin position="1"/>
        <end position="24"/>
    </location>
</feature>
<name>A0A9P2G7Y8_CLOBO</name>
<evidence type="ECO:0000313" key="4">
    <source>
        <dbReference type="Proteomes" id="UP000006160"/>
    </source>
</evidence>
<feature type="region of interest" description="Disordered" evidence="1">
    <location>
        <begin position="90"/>
        <end position="109"/>
    </location>
</feature>
<keyword evidence="2" id="KW-0732">Signal</keyword>
<dbReference type="SUPFAM" id="SSF54001">
    <property type="entry name" value="Cysteine proteinases"/>
    <property type="match status" value="1"/>
</dbReference>